<accession>A0A2Z6E8S6</accession>
<feature type="region of interest" description="Disordered" evidence="1">
    <location>
        <begin position="54"/>
        <end position="75"/>
    </location>
</feature>
<proteinExistence type="predicted"/>
<dbReference type="EMBL" id="AP018560">
    <property type="protein sequence ID" value="BBD81211.1"/>
    <property type="molecule type" value="Genomic_DNA"/>
</dbReference>
<name>A0A2Z6E8S6_9GAMM</name>
<evidence type="ECO:0000313" key="3">
    <source>
        <dbReference type="Proteomes" id="UP000270530"/>
    </source>
</evidence>
<protein>
    <submittedName>
        <fullName evidence="2">Uncharacterized protein</fullName>
    </submittedName>
</protein>
<gene>
    <name evidence="2" type="ORF">ALSL_2587</name>
</gene>
<reference evidence="3" key="2">
    <citation type="submission" date="2018-06" db="EMBL/GenBank/DDBJ databases">
        <title>Genome sequence of Rhodanobacteraceae bacterium strain Dysh456.</title>
        <authorList>
            <person name="Fukui M."/>
        </authorList>
    </citation>
    <scope>NUCLEOTIDE SEQUENCE [LARGE SCALE GENOMIC DNA]</scope>
    <source>
        <strain evidence="3">Dysh456</strain>
    </source>
</reference>
<organism evidence="2 3">
    <name type="scientific">Aerosticca soli</name>
    <dbReference type="NCBI Taxonomy" id="2010829"/>
    <lineage>
        <taxon>Bacteria</taxon>
        <taxon>Pseudomonadati</taxon>
        <taxon>Pseudomonadota</taxon>
        <taxon>Gammaproteobacteria</taxon>
        <taxon>Lysobacterales</taxon>
        <taxon>Rhodanobacteraceae</taxon>
        <taxon>Aerosticca</taxon>
    </lineage>
</organism>
<evidence type="ECO:0000313" key="2">
    <source>
        <dbReference type="EMBL" id="BBD81211.1"/>
    </source>
</evidence>
<dbReference type="Proteomes" id="UP000270530">
    <property type="component" value="Chromosome"/>
</dbReference>
<reference evidence="3" key="1">
    <citation type="submission" date="2018-04" db="EMBL/GenBank/DDBJ databases">
        <authorList>
            <person name="Watanabe M."/>
            <person name="Kojima H."/>
        </authorList>
    </citation>
    <scope>NUCLEOTIDE SEQUENCE [LARGE SCALE GENOMIC DNA]</scope>
    <source>
        <strain evidence="3">Dysh456</strain>
    </source>
</reference>
<feature type="region of interest" description="Disordered" evidence="1">
    <location>
        <begin position="1"/>
        <end position="20"/>
    </location>
</feature>
<keyword evidence="3" id="KW-1185">Reference proteome</keyword>
<dbReference type="KEGG" id="rbd:ALSL_2587"/>
<evidence type="ECO:0000256" key="1">
    <source>
        <dbReference type="SAM" id="MobiDB-lite"/>
    </source>
</evidence>
<dbReference type="AlphaFoldDB" id="A0A2Z6E8S6"/>
<sequence>MAAWFHAPGTAANPKPRRRRGHCSRCVRAALPRPHHHVSCAAWMPLPPFPPTLPPAPPSRWRSVPAARAALPTSA</sequence>